<reference evidence="1" key="2">
    <citation type="submission" date="2015-03" db="UniProtKB">
        <authorList>
            <consortium name="EnsemblPlants"/>
        </authorList>
    </citation>
    <scope>IDENTIFICATION</scope>
</reference>
<organism evidence="1">
    <name type="scientific">Oryza barthii</name>
    <dbReference type="NCBI Taxonomy" id="65489"/>
    <lineage>
        <taxon>Eukaryota</taxon>
        <taxon>Viridiplantae</taxon>
        <taxon>Streptophyta</taxon>
        <taxon>Embryophyta</taxon>
        <taxon>Tracheophyta</taxon>
        <taxon>Spermatophyta</taxon>
        <taxon>Magnoliopsida</taxon>
        <taxon>Liliopsida</taxon>
        <taxon>Poales</taxon>
        <taxon>Poaceae</taxon>
        <taxon>BOP clade</taxon>
        <taxon>Oryzoideae</taxon>
        <taxon>Oryzeae</taxon>
        <taxon>Oryzinae</taxon>
        <taxon>Oryza</taxon>
    </lineage>
</organism>
<dbReference type="AlphaFoldDB" id="A0A0D3EU03"/>
<dbReference type="PaxDb" id="65489-OBART01G30850.1"/>
<name>A0A0D3EU03_9ORYZ</name>
<accession>A0A0D3EU03</accession>
<dbReference type="STRING" id="65489.A0A0D3EU03"/>
<dbReference type="EnsemblPlants" id="OBART01G30850.1">
    <property type="protein sequence ID" value="OBART01G30850.1"/>
    <property type="gene ID" value="OBART01G30850"/>
</dbReference>
<evidence type="ECO:0000313" key="2">
    <source>
        <dbReference type="Proteomes" id="UP000026960"/>
    </source>
</evidence>
<dbReference type="Gramene" id="OBART01G30850.1">
    <property type="protein sequence ID" value="OBART01G30850.1"/>
    <property type="gene ID" value="OBART01G30850"/>
</dbReference>
<evidence type="ECO:0000313" key="1">
    <source>
        <dbReference type="EnsemblPlants" id="OBART01G30850.1"/>
    </source>
</evidence>
<protein>
    <submittedName>
        <fullName evidence="1">Uncharacterized protein</fullName>
    </submittedName>
</protein>
<dbReference type="Proteomes" id="UP000026960">
    <property type="component" value="Chromosome 1"/>
</dbReference>
<dbReference type="HOGENOM" id="CLU_2486915_0_0_1"/>
<proteinExistence type="predicted"/>
<sequence>MVSPDVAVPAEPRPGQADYWLRHRKGFAVDVVPHEMKCHAPFPPLKIDLLPILIDRPLKAAAVRGAHVGGSGRQQVWRRQTAPLARG</sequence>
<keyword evidence="2" id="KW-1185">Reference proteome</keyword>
<reference evidence="1" key="1">
    <citation type="journal article" date="2009" name="Rice">
        <title>De Novo Next Generation Sequencing of Plant Genomes.</title>
        <authorList>
            <person name="Rounsley S."/>
            <person name="Marri P.R."/>
            <person name="Yu Y."/>
            <person name="He R."/>
            <person name="Sisneros N."/>
            <person name="Goicoechea J.L."/>
            <person name="Lee S.J."/>
            <person name="Angelova A."/>
            <person name="Kudrna D."/>
            <person name="Luo M."/>
            <person name="Affourtit J."/>
            <person name="Desany B."/>
            <person name="Knight J."/>
            <person name="Niazi F."/>
            <person name="Egholm M."/>
            <person name="Wing R.A."/>
        </authorList>
    </citation>
    <scope>NUCLEOTIDE SEQUENCE [LARGE SCALE GENOMIC DNA]</scope>
    <source>
        <strain evidence="1">cv. IRGC 105608</strain>
    </source>
</reference>